<dbReference type="InterPro" id="IPR029063">
    <property type="entry name" value="SAM-dependent_MTases_sf"/>
</dbReference>
<reference evidence="4" key="1">
    <citation type="submission" date="2015-12" db="EMBL/GenBank/DDBJ databases">
        <authorList>
            <person name="Lodha T.D."/>
            <person name="Chintalapati S."/>
            <person name="Chintalapati V.R."/>
            <person name="Sravanthi T."/>
        </authorList>
    </citation>
    <scope>NUCLEOTIDE SEQUENCE [LARGE SCALE GENOMIC DNA]</scope>
    <source>
        <strain evidence="4">JC133</strain>
    </source>
</reference>
<dbReference type="Proteomes" id="UP000237350">
    <property type="component" value="Unassembled WGS sequence"/>
</dbReference>
<comment type="caution">
    <text evidence="3">The sequence shown here is derived from an EMBL/GenBank/DDBJ whole genome shotgun (WGS) entry which is preliminary data.</text>
</comment>
<accession>A0A2S4JHB7</accession>
<evidence type="ECO:0000256" key="1">
    <source>
        <dbReference type="ARBA" id="ARBA00022679"/>
    </source>
</evidence>
<keyword evidence="1 3" id="KW-0808">Transferase</keyword>
<organism evidence="3 4">
    <name type="scientific">Alkalispirochaeta sphaeroplastigenens</name>
    <dbReference type="NCBI Taxonomy" id="1187066"/>
    <lineage>
        <taxon>Bacteria</taxon>
        <taxon>Pseudomonadati</taxon>
        <taxon>Spirochaetota</taxon>
        <taxon>Spirochaetia</taxon>
        <taxon>Spirochaetales</taxon>
        <taxon>Spirochaetaceae</taxon>
        <taxon>Alkalispirochaeta</taxon>
    </lineage>
</organism>
<dbReference type="EMBL" id="LPWH01000113">
    <property type="protein sequence ID" value="POQ98903.1"/>
    <property type="molecule type" value="Genomic_DNA"/>
</dbReference>
<dbReference type="CDD" id="cd02440">
    <property type="entry name" value="AdoMet_MTases"/>
    <property type="match status" value="1"/>
</dbReference>
<dbReference type="InterPro" id="IPR041698">
    <property type="entry name" value="Methyltransf_25"/>
</dbReference>
<dbReference type="GO" id="GO:0032259">
    <property type="term" value="P:methylation"/>
    <property type="evidence" value="ECO:0007669"/>
    <property type="project" value="UniProtKB-KW"/>
</dbReference>
<keyword evidence="3" id="KW-0489">Methyltransferase</keyword>
<gene>
    <name evidence="3" type="ORF">AU468_11675</name>
</gene>
<dbReference type="AlphaFoldDB" id="A0A2S4JHB7"/>
<sequence>MEKVTMENFHSKNDNALFEKIFFSVYEELPRQGPGNASSAARALELCRNLPSSPVILDMGCGVGGQTIQLAELLPAASITAIDTHAPGIARLQKTVRERGLQDRIVAIEGDMADPAILPGRFDLLWSEGALYNLGLHRVLLRCYELLHPGGYLAFSDAIWRKKNPPPEVKASFDLDYPEMGWLQDDLTLINVSGLDLVGHFTLPDEAWWDDFYTPMETRIQELRRVRAGEPEALAVLDLLAREPDMHRHYQDFYCYEFFVARRPL</sequence>
<dbReference type="OrthoDB" id="9772751at2"/>
<evidence type="ECO:0000313" key="3">
    <source>
        <dbReference type="EMBL" id="POQ98903.1"/>
    </source>
</evidence>
<evidence type="ECO:0000259" key="2">
    <source>
        <dbReference type="Pfam" id="PF13649"/>
    </source>
</evidence>
<dbReference type="GO" id="GO:0008168">
    <property type="term" value="F:methyltransferase activity"/>
    <property type="evidence" value="ECO:0007669"/>
    <property type="project" value="UniProtKB-KW"/>
</dbReference>
<name>A0A2S4JHB7_9SPIO</name>
<protein>
    <submittedName>
        <fullName evidence="3">Methyltransferase type 11</fullName>
    </submittedName>
</protein>
<proteinExistence type="predicted"/>
<evidence type="ECO:0000313" key="4">
    <source>
        <dbReference type="Proteomes" id="UP000237350"/>
    </source>
</evidence>
<dbReference type="Gene3D" id="3.40.50.150">
    <property type="entry name" value="Vaccinia Virus protein VP39"/>
    <property type="match status" value="1"/>
</dbReference>
<dbReference type="Pfam" id="PF13649">
    <property type="entry name" value="Methyltransf_25"/>
    <property type="match status" value="1"/>
</dbReference>
<dbReference type="SUPFAM" id="SSF53335">
    <property type="entry name" value="S-adenosyl-L-methionine-dependent methyltransferases"/>
    <property type="match status" value="1"/>
</dbReference>
<keyword evidence="4" id="KW-1185">Reference proteome</keyword>
<feature type="domain" description="Methyltransferase" evidence="2">
    <location>
        <begin position="56"/>
        <end position="151"/>
    </location>
</feature>
<dbReference type="PANTHER" id="PTHR43861">
    <property type="entry name" value="TRANS-ACONITATE 2-METHYLTRANSFERASE-RELATED"/>
    <property type="match status" value="1"/>
</dbReference>